<dbReference type="STRING" id="391936.S7S_06205"/>
<organism evidence="2 3">
    <name type="scientific">Isoalcanivorax pacificus W11-5</name>
    <dbReference type="NCBI Taxonomy" id="391936"/>
    <lineage>
        <taxon>Bacteria</taxon>
        <taxon>Pseudomonadati</taxon>
        <taxon>Pseudomonadota</taxon>
        <taxon>Gammaproteobacteria</taxon>
        <taxon>Oceanospirillales</taxon>
        <taxon>Alcanivoracaceae</taxon>
        <taxon>Isoalcanivorax</taxon>
    </lineage>
</organism>
<reference evidence="2 3" key="1">
    <citation type="journal article" date="2012" name="J. Bacteriol.">
        <title>Genome sequence of an alkane-degrading bacterium, Alcanivorax pacificus type strain W11-5, isolated from deep sea sediment.</title>
        <authorList>
            <person name="Lai Q."/>
            <person name="Shao Z."/>
        </authorList>
    </citation>
    <scope>NUCLEOTIDE SEQUENCE [LARGE SCALE GENOMIC DNA]</scope>
    <source>
        <strain evidence="2 3">W11-5</strain>
    </source>
</reference>
<evidence type="ECO:0000259" key="1">
    <source>
        <dbReference type="Pfam" id="PF13470"/>
    </source>
</evidence>
<sequence length="145" mass="16089">MHYRADTLWVVDTCVLVSGVLSSGGPPARILDQMLTAQVRYALSLPLLAEYRTVLLRPKLLARHSLAVEEVDQLLEALILPAVIVDPVPPATLQAPDPGDQHLWDLLCYREDLTLLTGDRLLLEQAPESLSLMPPTDWVARYLAD</sequence>
<evidence type="ECO:0000313" key="2">
    <source>
        <dbReference type="EMBL" id="AJD47657.1"/>
    </source>
</evidence>
<proteinExistence type="predicted"/>
<dbReference type="EMBL" id="CP004387">
    <property type="protein sequence ID" value="AJD47657.1"/>
    <property type="molecule type" value="Genomic_DNA"/>
</dbReference>
<dbReference type="InterPro" id="IPR002850">
    <property type="entry name" value="PIN_toxin-like"/>
</dbReference>
<dbReference type="Proteomes" id="UP000006764">
    <property type="component" value="Chromosome"/>
</dbReference>
<feature type="domain" description="PIN" evidence="1">
    <location>
        <begin position="10"/>
        <end position="120"/>
    </location>
</feature>
<dbReference type="OrthoDB" id="9798108at2"/>
<dbReference type="Pfam" id="PF13470">
    <property type="entry name" value="PIN_3"/>
    <property type="match status" value="1"/>
</dbReference>
<dbReference type="InterPro" id="IPR029060">
    <property type="entry name" value="PIN-like_dom_sf"/>
</dbReference>
<evidence type="ECO:0000313" key="3">
    <source>
        <dbReference type="Proteomes" id="UP000006764"/>
    </source>
</evidence>
<dbReference type="KEGG" id="apac:S7S_06205"/>
<protein>
    <submittedName>
        <fullName evidence="2">Nucleic acid binding protein</fullName>
    </submittedName>
</protein>
<dbReference type="HOGENOM" id="CLU_116617_6_0_6"/>
<dbReference type="RefSeq" id="WP_008739743.1">
    <property type="nucleotide sequence ID" value="NZ_CP004387.1"/>
</dbReference>
<accession>A0A0B4XMU5</accession>
<dbReference type="InterPro" id="IPR002716">
    <property type="entry name" value="PIN_dom"/>
</dbReference>
<dbReference type="NCBIfam" id="TIGR00305">
    <property type="entry name" value="putative toxin-antitoxin system toxin component, PIN family"/>
    <property type="match status" value="1"/>
</dbReference>
<dbReference type="PANTHER" id="PTHR34610:SF4">
    <property type="entry name" value="SLL8027 PROTEIN"/>
    <property type="match status" value="1"/>
</dbReference>
<dbReference type="AlphaFoldDB" id="A0A0B4XMU5"/>
<dbReference type="SUPFAM" id="SSF88723">
    <property type="entry name" value="PIN domain-like"/>
    <property type="match status" value="1"/>
</dbReference>
<name>A0A0B4XMU5_9GAMM</name>
<dbReference type="PANTHER" id="PTHR34610">
    <property type="entry name" value="SSL7007 PROTEIN"/>
    <property type="match status" value="1"/>
</dbReference>
<keyword evidence="3" id="KW-1185">Reference proteome</keyword>
<gene>
    <name evidence="2" type="ORF">S7S_06205</name>
</gene>